<organism evidence="5 6">
    <name type="scientific">Desmophyllum pertusum</name>
    <dbReference type="NCBI Taxonomy" id="174260"/>
    <lineage>
        <taxon>Eukaryota</taxon>
        <taxon>Metazoa</taxon>
        <taxon>Cnidaria</taxon>
        <taxon>Anthozoa</taxon>
        <taxon>Hexacorallia</taxon>
        <taxon>Scleractinia</taxon>
        <taxon>Caryophylliina</taxon>
        <taxon>Caryophylliidae</taxon>
        <taxon>Desmophyllum</taxon>
    </lineage>
</organism>
<feature type="signal peptide" evidence="3">
    <location>
        <begin position="1"/>
        <end position="29"/>
    </location>
</feature>
<feature type="chain" id="PRO_5040737838" description="Laminin N-terminal domain-containing protein" evidence="3">
    <location>
        <begin position="30"/>
        <end position="494"/>
    </location>
</feature>
<dbReference type="Proteomes" id="UP001163046">
    <property type="component" value="Unassembled WGS sequence"/>
</dbReference>
<dbReference type="PROSITE" id="PS51117">
    <property type="entry name" value="LAMININ_NTER"/>
    <property type="match status" value="1"/>
</dbReference>
<dbReference type="Gene3D" id="2.60.120.200">
    <property type="match status" value="1"/>
</dbReference>
<keyword evidence="2" id="KW-0424">Laminin EGF-like domain</keyword>
<dbReference type="Pfam" id="PF00055">
    <property type="entry name" value="Laminin_N"/>
    <property type="match status" value="1"/>
</dbReference>
<evidence type="ECO:0000259" key="4">
    <source>
        <dbReference type="PROSITE" id="PS51117"/>
    </source>
</evidence>
<dbReference type="SMART" id="SM00136">
    <property type="entry name" value="LamNT"/>
    <property type="match status" value="1"/>
</dbReference>
<evidence type="ECO:0000313" key="6">
    <source>
        <dbReference type="Proteomes" id="UP001163046"/>
    </source>
</evidence>
<protein>
    <recommendedName>
        <fullName evidence="4">Laminin N-terminal domain-containing protein</fullName>
    </recommendedName>
</protein>
<sequence length="494" mass="55532">MGLNTRWKFQRKLMYVFILLVWHLSSTHSAGYFPKLVDLAVLKPITSTSTCGETSSKYCQSLSRATSLQTCVEKTCKFDCCTNCGSARPVPIDLAQSSNKVRVTQDGDPRNGSIVRSFRFQGDSYIQPLRMPTINYVDPGFTISVWIKQKQGNKGTIISKDESIAPNFANVLQLVIQDYNLKFYYRPATGNASVASYTLLQSQSEKLQPDEWHLITVAVINKGLSYYIDGSGVRIGQKYGGDAEWQYEGLMQDILIYNKALTNREAIEAFTGVLPSVYVASHCRCPPTHPKINVAEPAKCLKNVEGDLDTVSRLKDTAHPIEFATDGDTLSFWLSEITQNATIDINLSYTGLQVFYVVLTFYGPVPGALKIQRSLDNGHTFQPWQYFAEDCKTSFNLDNNGPLNWPDSVNCVQYVKPLLSSSGVLTFQTEYPPPSGSNIPVRPFNQDCSNLYCSTRLLQFLKATHVKFDFYNHTLVQNPRHRYFGLQRILVTGR</sequence>
<comment type="caution">
    <text evidence="5">The sequence shown here is derived from an EMBL/GenBank/DDBJ whole genome shotgun (WGS) entry which is preliminary data.</text>
</comment>
<dbReference type="GO" id="GO:0009888">
    <property type="term" value="P:tissue development"/>
    <property type="evidence" value="ECO:0007669"/>
    <property type="project" value="TreeGrafter"/>
</dbReference>
<dbReference type="Gene3D" id="2.60.120.260">
    <property type="entry name" value="Galactose-binding domain-like"/>
    <property type="match status" value="1"/>
</dbReference>
<dbReference type="InterPro" id="IPR050440">
    <property type="entry name" value="Laminin/Netrin_ECM"/>
</dbReference>
<dbReference type="GO" id="GO:0009887">
    <property type="term" value="P:animal organ morphogenesis"/>
    <property type="evidence" value="ECO:0007669"/>
    <property type="project" value="TreeGrafter"/>
</dbReference>
<evidence type="ECO:0000256" key="1">
    <source>
        <dbReference type="ARBA" id="ARBA00023157"/>
    </source>
</evidence>
<dbReference type="PANTHER" id="PTHR10574:SF274">
    <property type="entry name" value="USHERIN"/>
    <property type="match status" value="1"/>
</dbReference>
<proteinExistence type="predicted"/>
<evidence type="ECO:0000256" key="2">
    <source>
        <dbReference type="ARBA" id="ARBA00023292"/>
    </source>
</evidence>
<dbReference type="Pfam" id="PF13385">
    <property type="entry name" value="Laminin_G_3"/>
    <property type="match status" value="1"/>
</dbReference>
<dbReference type="InterPro" id="IPR013320">
    <property type="entry name" value="ConA-like_dom_sf"/>
</dbReference>
<evidence type="ECO:0000313" key="5">
    <source>
        <dbReference type="EMBL" id="KAJ7365329.1"/>
    </source>
</evidence>
<dbReference type="AlphaFoldDB" id="A0A9W9YTL7"/>
<dbReference type="InterPro" id="IPR008211">
    <property type="entry name" value="Laminin_N"/>
</dbReference>
<dbReference type="SUPFAM" id="SSF49899">
    <property type="entry name" value="Concanavalin A-like lectins/glucanases"/>
    <property type="match status" value="1"/>
</dbReference>
<gene>
    <name evidence="5" type="ORF">OS493_005433</name>
</gene>
<keyword evidence="3" id="KW-0732">Signal</keyword>
<keyword evidence="1" id="KW-1015">Disulfide bond</keyword>
<reference evidence="5" key="1">
    <citation type="submission" date="2023-01" db="EMBL/GenBank/DDBJ databases">
        <title>Genome assembly of the deep-sea coral Lophelia pertusa.</title>
        <authorList>
            <person name="Herrera S."/>
            <person name="Cordes E."/>
        </authorList>
    </citation>
    <scope>NUCLEOTIDE SEQUENCE</scope>
    <source>
        <strain evidence="5">USNM1676648</strain>
        <tissue evidence="5">Polyp</tissue>
    </source>
</reference>
<accession>A0A9W9YTL7</accession>
<evidence type="ECO:0000256" key="3">
    <source>
        <dbReference type="SAM" id="SignalP"/>
    </source>
</evidence>
<dbReference type="EMBL" id="MU827303">
    <property type="protein sequence ID" value="KAJ7365329.1"/>
    <property type="molecule type" value="Genomic_DNA"/>
</dbReference>
<dbReference type="PANTHER" id="PTHR10574">
    <property type="entry name" value="NETRIN/LAMININ-RELATED"/>
    <property type="match status" value="1"/>
</dbReference>
<dbReference type="SUPFAM" id="SSF49785">
    <property type="entry name" value="Galactose-binding domain-like"/>
    <property type="match status" value="1"/>
</dbReference>
<name>A0A9W9YTL7_9CNID</name>
<keyword evidence="6" id="KW-1185">Reference proteome</keyword>
<dbReference type="InterPro" id="IPR008979">
    <property type="entry name" value="Galactose-bd-like_sf"/>
</dbReference>
<feature type="domain" description="Laminin N-terminal" evidence="4">
    <location>
        <begin position="258"/>
        <end position="494"/>
    </location>
</feature>
<dbReference type="OrthoDB" id="5984158at2759"/>